<keyword evidence="1" id="KW-0812">Transmembrane</keyword>
<feature type="transmembrane region" description="Helical" evidence="1">
    <location>
        <begin position="36"/>
        <end position="55"/>
    </location>
</feature>
<dbReference type="Gene3D" id="2.60.120.200">
    <property type="match status" value="1"/>
</dbReference>
<dbReference type="AlphaFoldDB" id="A0A1F6GE31"/>
<dbReference type="Pfam" id="PF13385">
    <property type="entry name" value="Laminin_G_3"/>
    <property type="match status" value="1"/>
</dbReference>
<evidence type="ECO:0000256" key="1">
    <source>
        <dbReference type="SAM" id="Phobius"/>
    </source>
</evidence>
<keyword evidence="1" id="KW-1133">Transmembrane helix</keyword>
<sequence length="287" mass="33299">MEGTQRRRWRIGGLILLAAIALSFMAKPLALYFAPMGIPSVTQGLALFFPLYGNLKDYSENNVSLSYRWDRSFYNGGIRLSGEKLDFLQLEANSFKIPPNQDQTVSLWVRMPKLDRYQPVFWSGNRDNPQQPIQALEINSMNQRIRYTVGGATRDFPFETSLQHFPVHLVASVSFKNNRSRVYVSGKLLLEAPFKMENPGAVNQFLLGRWDSLEPSFKGNLGNFSFWDRELSMEEAALIFLDQQNFQERWNLRYRVILGTLYLIAVILFYGAFRLYQNQGFFNRFLN</sequence>
<evidence type="ECO:0000313" key="3">
    <source>
        <dbReference type="Proteomes" id="UP000178449"/>
    </source>
</evidence>
<organism evidence="2 3">
    <name type="scientific">Candidatus Lambdaproteobacteria bacterium RIFOXYD2_FULL_50_16</name>
    <dbReference type="NCBI Taxonomy" id="1817772"/>
    <lineage>
        <taxon>Bacteria</taxon>
        <taxon>Pseudomonadati</taxon>
        <taxon>Pseudomonadota</taxon>
        <taxon>Candidatus Lambdaproteobacteria</taxon>
    </lineage>
</organism>
<dbReference type="EMBL" id="MFNE01000014">
    <property type="protein sequence ID" value="OGG96366.1"/>
    <property type="molecule type" value="Genomic_DNA"/>
</dbReference>
<dbReference type="Proteomes" id="UP000178449">
    <property type="component" value="Unassembled WGS sequence"/>
</dbReference>
<comment type="caution">
    <text evidence="2">The sequence shown here is derived from an EMBL/GenBank/DDBJ whole genome shotgun (WGS) entry which is preliminary data.</text>
</comment>
<name>A0A1F6GE31_9PROT</name>
<gene>
    <name evidence="2" type="ORF">A2527_02050</name>
</gene>
<dbReference type="InterPro" id="IPR013320">
    <property type="entry name" value="ConA-like_dom_sf"/>
</dbReference>
<evidence type="ECO:0000313" key="2">
    <source>
        <dbReference type="EMBL" id="OGG96366.1"/>
    </source>
</evidence>
<dbReference type="SUPFAM" id="SSF49899">
    <property type="entry name" value="Concanavalin A-like lectins/glucanases"/>
    <property type="match status" value="1"/>
</dbReference>
<dbReference type="STRING" id="1817772.A2527_02050"/>
<keyword evidence="1" id="KW-0472">Membrane</keyword>
<accession>A0A1F6GE31</accession>
<reference evidence="2 3" key="1">
    <citation type="journal article" date="2016" name="Nat. Commun.">
        <title>Thousands of microbial genomes shed light on interconnected biogeochemical processes in an aquifer system.</title>
        <authorList>
            <person name="Anantharaman K."/>
            <person name="Brown C.T."/>
            <person name="Hug L.A."/>
            <person name="Sharon I."/>
            <person name="Castelle C.J."/>
            <person name="Probst A.J."/>
            <person name="Thomas B.C."/>
            <person name="Singh A."/>
            <person name="Wilkins M.J."/>
            <person name="Karaoz U."/>
            <person name="Brodie E.L."/>
            <person name="Williams K.H."/>
            <person name="Hubbard S.S."/>
            <person name="Banfield J.F."/>
        </authorList>
    </citation>
    <scope>NUCLEOTIDE SEQUENCE [LARGE SCALE GENOMIC DNA]</scope>
</reference>
<proteinExistence type="predicted"/>
<feature type="transmembrane region" description="Helical" evidence="1">
    <location>
        <begin position="256"/>
        <end position="276"/>
    </location>
</feature>
<protein>
    <submittedName>
        <fullName evidence="2">Uncharacterized protein</fullName>
    </submittedName>
</protein>